<comment type="caution">
    <text evidence="1">The sequence shown here is derived from an EMBL/GenBank/DDBJ whole genome shotgun (WGS) entry which is preliminary data.</text>
</comment>
<dbReference type="RefSeq" id="WP_135552918.1">
    <property type="nucleotide sequence ID" value="NZ_SPQQ01000026.1"/>
</dbReference>
<name>A0A4Z0QVL3_9FIRM</name>
<keyword evidence="2" id="KW-1185">Reference proteome</keyword>
<gene>
    <name evidence="1" type="ORF">E4K67_28380</name>
</gene>
<evidence type="ECO:0000313" key="2">
    <source>
        <dbReference type="Proteomes" id="UP000298460"/>
    </source>
</evidence>
<dbReference type="AlphaFoldDB" id="A0A4Z0QVL3"/>
<dbReference type="EMBL" id="SPQQ01000026">
    <property type="protein sequence ID" value="TGE34852.1"/>
    <property type="molecule type" value="Genomic_DNA"/>
</dbReference>
<proteinExistence type="predicted"/>
<evidence type="ECO:0000313" key="1">
    <source>
        <dbReference type="EMBL" id="TGE34852.1"/>
    </source>
</evidence>
<reference evidence="1 2" key="1">
    <citation type="submission" date="2019-03" db="EMBL/GenBank/DDBJ databases">
        <title>Draft Genome Sequence of Desulfosporosinus fructosivorans Strain 63.6F, Isolated from Marine Sediment in the Baltic Sea.</title>
        <authorList>
            <person name="Hausmann B."/>
            <person name="Vandieken V."/>
            <person name="Pjevac P."/>
            <person name="Schreck K."/>
            <person name="Herbold C.W."/>
            <person name="Loy A."/>
        </authorList>
    </citation>
    <scope>NUCLEOTIDE SEQUENCE [LARGE SCALE GENOMIC DNA]</scope>
    <source>
        <strain evidence="1 2">63.6F</strain>
    </source>
</reference>
<dbReference type="OrthoDB" id="1799170at2"/>
<organism evidence="1 2">
    <name type="scientific">Desulfosporosinus fructosivorans</name>
    <dbReference type="NCBI Taxonomy" id="2018669"/>
    <lineage>
        <taxon>Bacteria</taxon>
        <taxon>Bacillati</taxon>
        <taxon>Bacillota</taxon>
        <taxon>Clostridia</taxon>
        <taxon>Eubacteriales</taxon>
        <taxon>Desulfitobacteriaceae</taxon>
        <taxon>Desulfosporosinus</taxon>
    </lineage>
</organism>
<dbReference type="Proteomes" id="UP000298460">
    <property type="component" value="Unassembled WGS sequence"/>
</dbReference>
<protein>
    <submittedName>
        <fullName evidence="1">Uncharacterized protein</fullName>
    </submittedName>
</protein>
<accession>A0A4Z0QVL3</accession>
<sequence>MNFENIAKLVHELVKSPNRCAVIIPQAESIREITSCEMDAIVNVFWKEELSGMSLAARLSPTRFWV</sequence>